<name>A0ACC3A5J2_9EURO</name>
<proteinExistence type="predicted"/>
<sequence length="603" mass="67231">MTTDLQTELFFLDTTILIDLLLLLLRTILQTSANLVNRQSALYTDLCDLDHRPKMPHTPILDALTDAIANPKTVRQSQERASARTYTGLDRKMKAIRNISPEVMLGTSGSNSRATSRAPSRAPSQASLPDRRSREDLPCPNARIELQRSQSELPLKSPSIQAKADFTPCITAMELNPEQIKRNYSIDDLHSWDKRQNPLPPLPTMTGLFRYRTATTADPQWRHEYFRKQVHGVDHMVSQLDMSDMTGMTKEEWAAVTSFSVPRRGSAVSSRSQSTRTTASCETPEPCIDPQTGTRIARGFSPSPASSTRSSFKDGMAHSRKGSTLSMTSFPTDLENAFERAPQLPAPFTPQERRASNPLSTIAELQSNFTEFAAKKIEKPCEFTSKGHPESAVASDVEDDEDGAWTDVFEKQSHKVSAITQMIKDGKNADDQMGLTKVRTNSSERRRGRNSTTSLNRTNTVRNIRPQPQRRRSSRTKGIAHERIKSSEKKDQGHVHFKLPVPQNDGSESTLVYLGSEDEHHRIGAKNEKPTTSVGIRGEDTSPFEPPMATDSTLVEKARGSLPRVQRNRSATALFCQRDAPALVNATRDQVLECQTFASQRES</sequence>
<evidence type="ECO:0000313" key="1">
    <source>
        <dbReference type="EMBL" id="KAJ9655732.1"/>
    </source>
</evidence>
<dbReference type="EMBL" id="JAPDRQ010000090">
    <property type="protein sequence ID" value="KAJ9655732.1"/>
    <property type="molecule type" value="Genomic_DNA"/>
</dbReference>
<comment type="caution">
    <text evidence="1">The sequence shown here is derived from an EMBL/GenBank/DDBJ whole genome shotgun (WGS) entry which is preliminary data.</text>
</comment>
<organism evidence="1 2">
    <name type="scientific">Neophaeococcomyces mojaviensis</name>
    <dbReference type="NCBI Taxonomy" id="3383035"/>
    <lineage>
        <taxon>Eukaryota</taxon>
        <taxon>Fungi</taxon>
        <taxon>Dikarya</taxon>
        <taxon>Ascomycota</taxon>
        <taxon>Pezizomycotina</taxon>
        <taxon>Eurotiomycetes</taxon>
        <taxon>Chaetothyriomycetidae</taxon>
        <taxon>Chaetothyriales</taxon>
        <taxon>Chaetothyriales incertae sedis</taxon>
        <taxon>Neophaeococcomyces</taxon>
    </lineage>
</organism>
<dbReference type="Proteomes" id="UP001172386">
    <property type="component" value="Unassembled WGS sequence"/>
</dbReference>
<keyword evidence="2" id="KW-1185">Reference proteome</keyword>
<protein>
    <submittedName>
        <fullName evidence="1">Uncharacterized protein</fullName>
    </submittedName>
</protein>
<evidence type="ECO:0000313" key="2">
    <source>
        <dbReference type="Proteomes" id="UP001172386"/>
    </source>
</evidence>
<accession>A0ACC3A5J2</accession>
<gene>
    <name evidence="1" type="ORF">H2198_005438</name>
</gene>
<reference evidence="1" key="1">
    <citation type="submission" date="2022-10" db="EMBL/GenBank/DDBJ databases">
        <title>Culturing micro-colonial fungi from biological soil crusts in the Mojave desert and describing Neophaeococcomyces mojavensis, and introducing the new genera and species Taxawa tesnikishii.</title>
        <authorList>
            <person name="Kurbessoian T."/>
            <person name="Stajich J.E."/>
        </authorList>
    </citation>
    <scope>NUCLEOTIDE SEQUENCE</scope>
    <source>
        <strain evidence="1">JES_112</strain>
    </source>
</reference>